<dbReference type="CDD" id="cd10917">
    <property type="entry name" value="CE4_NodB_like_6s_7s"/>
    <property type="match status" value="1"/>
</dbReference>
<dbReference type="PROSITE" id="PS51677">
    <property type="entry name" value="NODB"/>
    <property type="match status" value="1"/>
</dbReference>
<dbReference type="InterPro" id="IPR002509">
    <property type="entry name" value="NODB_dom"/>
</dbReference>
<evidence type="ECO:0000256" key="2">
    <source>
        <dbReference type="ARBA" id="ARBA00022801"/>
    </source>
</evidence>
<proteinExistence type="predicted"/>
<organism evidence="4">
    <name type="scientific">freshwater metagenome</name>
    <dbReference type="NCBI Taxonomy" id="449393"/>
    <lineage>
        <taxon>unclassified sequences</taxon>
        <taxon>metagenomes</taxon>
        <taxon>ecological metagenomes</taxon>
    </lineage>
</organism>
<keyword evidence="2" id="KW-0378">Hydrolase</keyword>
<name>A0A6J7ICZ7_9ZZZZ</name>
<dbReference type="GO" id="GO:0005975">
    <property type="term" value="P:carbohydrate metabolic process"/>
    <property type="evidence" value="ECO:0007669"/>
    <property type="project" value="InterPro"/>
</dbReference>
<dbReference type="InterPro" id="IPR011330">
    <property type="entry name" value="Glyco_hydro/deAcase_b/a-brl"/>
</dbReference>
<dbReference type="InterPro" id="IPR050248">
    <property type="entry name" value="Polysacc_deacetylase_ArnD"/>
</dbReference>
<dbReference type="GO" id="GO:0016020">
    <property type="term" value="C:membrane"/>
    <property type="evidence" value="ECO:0007669"/>
    <property type="project" value="TreeGrafter"/>
</dbReference>
<dbReference type="AlphaFoldDB" id="A0A6J7ICZ7"/>
<reference evidence="4" key="1">
    <citation type="submission" date="2020-05" db="EMBL/GenBank/DDBJ databases">
        <authorList>
            <person name="Chiriac C."/>
            <person name="Salcher M."/>
            <person name="Ghai R."/>
            <person name="Kavagutti S V."/>
        </authorList>
    </citation>
    <scope>NUCLEOTIDE SEQUENCE</scope>
</reference>
<protein>
    <submittedName>
        <fullName evidence="4">Unannotated protein</fullName>
    </submittedName>
</protein>
<evidence type="ECO:0000259" key="3">
    <source>
        <dbReference type="PROSITE" id="PS51677"/>
    </source>
</evidence>
<dbReference type="Gene3D" id="3.20.20.370">
    <property type="entry name" value="Glycoside hydrolase/deacetylase"/>
    <property type="match status" value="1"/>
</dbReference>
<evidence type="ECO:0000256" key="1">
    <source>
        <dbReference type="ARBA" id="ARBA00022723"/>
    </source>
</evidence>
<dbReference type="SUPFAM" id="SSF88713">
    <property type="entry name" value="Glycoside hydrolase/deacetylase"/>
    <property type="match status" value="1"/>
</dbReference>
<keyword evidence="1" id="KW-0479">Metal-binding</keyword>
<dbReference type="Pfam" id="PF01522">
    <property type="entry name" value="Polysacc_deac_1"/>
    <property type="match status" value="1"/>
</dbReference>
<dbReference type="GO" id="GO:0016810">
    <property type="term" value="F:hydrolase activity, acting on carbon-nitrogen (but not peptide) bonds"/>
    <property type="evidence" value="ECO:0007669"/>
    <property type="project" value="InterPro"/>
</dbReference>
<accession>A0A6J7ICZ7</accession>
<dbReference type="PANTHER" id="PTHR10587:SF133">
    <property type="entry name" value="CHITIN DEACETYLASE 1-RELATED"/>
    <property type="match status" value="1"/>
</dbReference>
<evidence type="ECO:0000313" key="4">
    <source>
        <dbReference type="EMBL" id="CAB4928839.1"/>
    </source>
</evidence>
<dbReference type="EMBL" id="CAFBMX010000004">
    <property type="protein sequence ID" value="CAB4928839.1"/>
    <property type="molecule type" value="Genomic_DNA"/>
</dbReference>
<feature type="domain" description="NodB homology" evidence="3">
    <location>
        <begin position="191"/>
        <end position="369"/>
    </location>
</feature>
<gene>
    <name evidence="4" type="ORF">UFOPK3674_01028</name>
</gene>
<sequence>MRLRTLTIAALATASVLPAAAAQAASTGGALHALQSDGTPVELQSVALGQVNRDLVLTVRATRSIDPADFDDGGRICLHVRQMQEAAVICVTRSGTAWRLRRDQRALAGVIGQPKAGILRVRWRPADVGLEPGSVSWRVAATPDGCDRVALCRSRAPRESGTDYPGRVMRVSVVGCVASGPTEVRRGAPGKRIALTYDDGPSADTAALLDTLQRLDVPATFFMIGRQVEAHADVVRRVLAEGHEIGNHSWDHADLGRGGARASRQLRETNAVIQSVTGYTPCVFRPPYGSTGPDLVERTRAAGLTSILWSVDPLDWKRPGADHIVARVLRQTGPGAIILSHDGGGPRAQTLAAAPRVIAGLRRRGYTFVTVSELLGYRERLELRP</sequence>
<dbReference type="PANTHER" id="PTHR10587">
    <property type="entry name" value="GLYCOSYL TRANSFERASE-RELATED"/>
    <property type="match status" value="1"/>
</dbReference>
<dbReference type="GO" id="GO:0046872">
    <property type="term" value="F:metal ion binding"/>
    <property type="evidence" value="ECO:0007669"/>
    <property type="project" value="UniProtKB-KW"/>
</dbReference>